<dbReference type="GO" id="GO:0017061">
    <property type="term" value="F:S-methyl-5-thioadenosine phosphorylase activity"/>
    <property type="evidence" value="ECO:0007669"/>
    <property type="project" value="InterPro"/>
</dbReference>
<accession>Q47F96</accession>
<evidence type="ECO:0000256" key="2">
    <source>
        <dbReference type="ARBA" id="ARBA00022679"/>
    </source>
</evidence>
<comment type="function">
    <text evidence="3">Purine nucleoside phosphorylase which is highly specific for 6-oxopurine nucleosides. Cleaves guanosine or inosine to respective bases and sugar-1-phosphate molecules. Involved in purine salvage.</text>
</comment>
<comment type="similarity">
    <text evidence="3">Belongs to the PNP/MTAP phosphorylase family. MTAP subfamily.</text>
</comment>
<evidence type="ECO:0000313" key="5">
    <source>
        <dbReference type="EMBL" id="AAZ46485.1"/>
    </source>
</evidence>
<feature type="site" description="Important for substrate specificity" evidence="3">
    <location>
        <position position="165"/>
    </location>
</feature>
<name>Q47F96_DECAR</name>
<feature type="binding site" evidence="3">
    <location>
        <position position="183"/>
    </location>
    <ligand>
        <name>substrate</name>
    </ligand>
</feature>
<comment type="pathway">
    <text evidence="3">Purine metabolism; purine nucleoside salvage.</text>
</comment>
<dbReference type="PANTHER" id="PTHR42679:SF2">
    <property type="entry name" value="S-METHYL-5'-THIOADENOSINE PHOSPHORYLASE"/>
    <property type="match status" value="1"/>
</dbReference>
<dbReference type="GO" id="GO:0005829">
    <property type="term" value="C:cytosol"/>
    <property type="evidence" value="ECO:0007669"/>
    <property type="project" value="TreeGrafter"/>
</dbReference>
<feature type="binding site" evidence="3">
    <location>
        <position position="8"/>
    </location>
    <ligand>
        <name>phosphate</name>
        <dbReference type="ChEBI" id="CHEBI:43474"/>
    </ligand>
</feature>
<keyword evidence="3" id="KW-0660">Purine salvage</keyword>
<dbReference type="InterPro" id="IPR000845">
    <property type="entry name" value="Nucleoside_phosphorylase_d"/>
</dbReference>
<dbReference type="InterPro" id="IPR010044">
    <property type="entry name" value="MTAP"/>
</dbReference>
<feature type="binding site" evidence="3">
    <location>
        <position position="184"/>
    </location>
    <ligand>
        <name>phosphate</name>
        <dbReference type="ChEBI" id="CHEBI:43474"/>
    </ligand>
</feature>
<protein>
    <recommendedName>
        <fullName evidence="3">Probable 6-oxopurine nucleoside phosphorylase</fullName>
        <ecNumber evidence="3">2.4.2.1</ecNumber>
    </recommendedName>
    <alternativeName>
        <fullName evidence="3">Purine nucleoside phosphorylase</fullName>
        <shortName evidence="3">PNP</shortName>
    </alternativeName>
</protein>
<dbReference type="GO" id="GO:0006166">
    <property type="term" value="P:purine ribonucleoside salvage"/>
    <property type="evidence" value="ECO:0007669"/>
    <property type="project" value="UniProtKB-UniRule"/>
</dbReference>
<comment type="catalytic activity">
    <reaction evidence="3">
        <text>a purine D-ribonucleoside + phosphate = a purine nucleobase + alpha-D-ribose 1-phosphate</text>
        <dbReference type="Rhea" id="RHEA:19805"/>
        <dbReference type="ChEBI" id="CHEBI:26386"/>
        <dbReference type="ChEBI" id="CHEBI:43474"/>
        <dbReference type="ChEBI" id="CHEBI:57720"/>
        <dbReference type="ChEBI" id="CHEBI:142355"/>
        <dbReference type="EC" id="2.4.2.1"/>
    </reaction>
</comment>
<keyword evidence="1 3" id="KW-0328">Glycosyltransferase</keyword>
<sequence length="256" mass="27426">MLAIIGGSGLTTLSNLDVSHREVVRTPYGEASGALVFGQICGQPAVFLPRHGYGHTIPPHMVNYRANMWALHHHKVSGVISVASVGSIRGDLQPGDIVLPHQIIDYTWGRKSTFFDGNGTPVNHIDFTDPYDPELRRRILEAGEQLSIDVKVGAVYAATQGPRLETAAEINRLERDGADVVGMTGMPEAVLARELGTPYAAINVVANHAAGRGNSANGIHFESLEPVLQEAMGRVKAIIEKLVGCQNNSQPLGLSV</sequence>
<dbReference type="UniPathway" id="UPA00606"/>
<dbReference type="CDD" id="cd09010">
    <property type="entry name" value="MTAP_SsMTAPII_like_MTIP"/>
    <property type="match status" value="1"/>
</dbReference>
<dbReference type="HAMAP" id="MF_01963">
    <property type="entry name" value="MTAP"/>
    <property type="match status" value="1"/>
</dbReference>
<dbReference type="EMBL" id="CP000089">
    <property type="protein sequence ID" value="AAZ46485.1"/>
    <property type="molecule type" value="Genomic_DNA"/>
</dbReference>
<organism evidence="5">
    <name type="scientific">Dechloromonas aromatica (strain RCB)</name>
    <dbReference type="NCBI Taxonomy" id="159087"/>
    <lineage>
        <taxon>Bacteria</taxon>
        <taxon>Pseudomonadati</taxon>
        <taxon>Pseudomonadota</taxon>
        <taxon>Betaproteobacteria</taxon>
        <taxon>Rhodocyclales</taxon>
        <taxon>Azonexaceae</taxon>
        <taxon>Dechloromonas</taxon>
    </lineage>
</organism>
<dbReference type="Pfam" id="PF01048">
    <property type="entry name" value="PNP_UDP_1"/>
    <property type="match status" value="1"/>
</dbReference>
<dbReference type="KEGG" id="dar:Daro_1738"/>
<evidence type="ECO:0000256" key="1">
    <source>
        <dbReference type="ARBA" id="ARBA00022676"/>
    </source>
</evidence>
<dbReference type="STRING" id="159087.Daro_1738"/>
<dbReference type="eggNOG" id="COG0005">
    <property type="taxonomic scope" value="Bacteria"/>
</dbReference>
<dbReference type="HOGENOM" id="CLU_054456_0_2_4"/>
<feature type="site" description="Important for substrate specificity" evidence="3">
    <location>
        <position position="221"/>
    </location>
</feature>
<dbReference type="NCBIfam" id="NF006599">
    <property type="entry name" value="PRK09136.1"/>
    <property type="match status" value="1"/>
</dbReference>
<gene>
    <name evidence="5" type="ordered locus">Daro_1738</name>
</gene>
<dbReference type="GO" id="GO:0019509">
    <property type="term" value="P:L-methionine salvage from methylthioadenosine"/>
    <property type="evidence" value="ECO:0007669"/>
    <property type="project" value="TreeGrafter"/>
</dbReference>
<comment type="subunit">
    <text evidence="3">Homohexamer. Dimer of a homotrimer.</text>
</comment>
<dbReference type="EC" id="2.4.2.1" evidence="3"/>
<dbReference type="OrthoDB" id="1523230at2"/>
<dbReference type="Gene3D" id="3.40.50.1580">
    <property type="entry name" value="Nucleoside phosphorylase domain"/>
    <property type="match status" value="1"/>
</dbReference>
<feature type="domain" description="Nucleoside phosphorylase" evidence="4">
    <location>
        <begin position="2"/>
        <end position="243"/>
    </location>
</feature>
<evidence type="ECO:0000256" key="3">
    <source>
        <dbReference type="HAMAP-Rule" id="MF_01963"/>
    </source>
</evidence>
<dbReference type="PANTHER" id="PTHR42679">
    <property type="entry name" value="S-METHYL-5'-THIOADENOSINE PHOSPHORYLASE"/>
    <property type="match status" value="1"/>
</dbReference>
<evidence type="ECO:0000259" key="4">
    <source>
        <dbReference type="Pfam" id="PF01048"/>
    </source>
</evidence>
<dbReference type="InterPro" id="IPR035994">
    <property type="entry name" value="Nucleoside_phosphorylase_sf"/>
</dbReference>
<keyword evidence="2 3" id="KW-0808">Transferase</keyword>
<comment type="miscellaneous">
    <text evidence="3">Although this enzyme belongs to the family of MTA phosphorylases based on sequence homology, it has been shown that conserved amino acid substitutions in the substrate binding pocket convert the substrate specificity of this enzyme from 6-aminopurines to 6-oxopurines.</text>
</comment>
<proteinExistence type="inferred from homology"/>
<feature type="binding site" evidence="3">
    <location>
        <begin position="207"/>
        <end position="209"/>
    </location>
    <ligand>
        <name>substrate</name>
    </ligand>
</feature>
<comment type="caution">
    <text evidence="3">Lacks conserved residue(s) required for the propagation of feature annotation.</text>
</comment>
<dbReference type="SUPFAM" id="SSF53167">
    <property type="entry name" value="Purine and uridine phosphorylases"/>
    <property type="match status" value="1"/>
</dbReference>
<reference evidence="5" key="1">
    <citation type="submission" date="2005-08" db="EMBL/GenBank/DDBJ databases">
        <title>Complete sequence of Dechloromonas aromatica RCB.</title>
        <authorList>
            <person name="Salinero K.K."/>
            <person name="Copeland A."/>
            <person name="Lucas S."/>
            <person name="Lapidus A."/>
            <person name="Barry K."/>
            <person name="Detter J.C."/>
            <person name="Glavina T."/>
            <person name="Hammon N."/>
            <person name="Israni S."/>
            <person name="Pitluck S."/>
            <person name="Di Bartolo G."/>
            <person name="Trong S."/>
            <person name="Schmutz J."/>
            <person name="Larimer F."/>
            <person name="Land M."/>
            <person name="Ivanova N."/>
            <person name="Richardson P."/>
        </authorList>
    </citation>
    <scope>NUCLEOTIDE SEQUENCE</scope>
    <source>
        <strain evidence="5">RCB</strain>
    </source>
</reference>
<feature type="binding site" evidence="3">
    <location>
        <begin position="50"/>
        <end position="51"/>
    </location>
    <ligand>
        <name>phosphate</name>
        <dbReference type="ChEBI" id="CHEBI:43474"/>
    </ligand>
</feature>
<dbReference type="AlphaFoldDB" id="Q47F96"/>